<organism evidence="4 5">
    <name type="scientific">Rachicladosporium monterosium</name>
    <dbReference type="NCBI Taxonomy" id="1507873"/>
    <lineage>
        <taxon>Eukaryota</taxon>
        <taxon>Fungi</taxon>
        <taxon>Dikarya</taxon>
        <taxon>Ascomycota</taxon>
        <taxon>Pezizomycotina</taxon>
        <taxon>Dothideomycetes</taxon>
        <taxon>Dothideomycetidae</taxon>
        <taxon>Cladosporiales</taxon>
        <taxon>Cladosporiaceae</taxon>
        <taxon>Rachicladosporium</taxon>
    </lineage>
</organism>
<evidence type="ECO:0000313" key="4">
    <source>
        <dbReference type="EMBL" id="KAK5143346.1"/>
    </source>
</evidence>
<evidence type="ECO:0000256" key="2">
    <source>
        <dbReference type="SAM" id="MobiDB-lite"/>
    </source>
</evidence>
<dbReference type="SUPFAM" id="SSF55120">
    <property type="entry name" value="Pseudouridine synthase"/>
    <property type="match status" value="1"/>
</dbReference>
<evidence type="ECO:0000256" key="1">
    <source>
        <dbReference type="ARBA" id="ARBA00023235"/>
    </source>
</evidence>
<feature type="region of interest" description="Disordered" evidence="2">
    <location>
        <begin position="656"/>
        <end position="685"/>
    </location>
</feature>
<feature type="region of interest" description="Disordered" evidence="2">
    <location>
        <begin position="401"/>
        <end position="453"/>
    </location>
</feature>
<gene>
    <name evidence="4" type="ORF">LTR32_004503</name>
</gene>
<proteinExistence type="predicted"/>
<feature type="region of interest" description="Disordered" evidence="2">
    <location>
        <begin position="968"/>
        <end position="996"/>
    </location>
</feature>
<dbReference type="InterPro" id="IPR020103">
    <property type="entry name" value="PsdUridine_synth_cat_dom_sf"/>
</dbReference>
<name>A0ABR0L4G6_9PEZI</name>
<keyword evidence="1" id="KW-0413">Isomerase</keyword>
<dbReference type="InterPro" id="IPR020095">
    <property type="entry name" value="PsdUridine_synth_TruA_C"/>
</dbReference>
<dbReference type="InterPro" id="IPR020094">
    <property type="entry name" value="TruA/RsuA/RluB/E/F_N"/>
</dbReference>
<feature type="region of interest" description="Disordered" evidence="2">
    <location>
        <begin position="1"/>
        <end position="63"/>
    </location>
</feature>
<feature type="region of interest" description="Disordered" evidence="2">
    <location>
        <begin position="123"/>
        <end position="192"/>
    </location>
</feature>
<comment type="caution">
    <text evidence="4">The sequence shown here is derived from an EMBL/GenBank/DDBJ whole genome shotgun (WGS) entry which is preliminary data.</text>
</comment>
<feature type="compositionally biased region" description="Pro residues" evidence="2">
    <location>
        <begin position="437"/>
        <end position="449"/>
    </location>
</feature>
<feature type="compositionally biased region" description="Basic residues" evidence="2">
    <location>
        <begin position="39"/>
        <end position="51"/>
    </location>
</feature>
<evidence type="ECO:0000313" key="5">
    <source>
        <dbReference type="Proteomes" id="UP001308179"/>
    </source>
</evidence>
<dbReference type="Proteomes" id="UP001308179">
    <property type="component" value="Unassembled WGS sequence"/>
</dbReference>
<dbReference type="PANTHER" id="PTHR38119:SF1">
    <property type="entry name" value="BTB DOMAIN-CONTAINING PROTEIN"/>
    <property type="match status" value="1"/>
</dbReference>
<sequence>MPAAMVSHHHPPTFSDFPSPAPTAPLGVPRAASVTSGRSHTRRHRHARTHHGGSSSTYTPQNEFPVFSHTGDIEIIITSANGRAENRYLLHRLILSQCSGFFEAGTRAEWSGQPSQSLARINESESVTVGGSSRASSQERRSAQDLQPKQRWRYMLDWQHTGDDGPPMLVRKEDPTSLFGGGRAPPTRSNPPLSNETFFQSMTNFSALNLNERPQVSMPAKPGDEVLKDYDNLFRTMYQYPPILDSINIATAYTECKALLHLADMYDALEIVGSRVDHHLLRFGARLFKQIAKYPPSYLKLGYLARSRTIFIEALIHVVGQWPLAAPQLKGQMDAPVMDLIEDKVDELQEQQEKVEFKLWRLALTTSRGERVTPANDYLAWLGISLFRQWLAENTTPALASVATEPSRPGAGTTAPPGRVASRSNSSNHIASQRTQLPPPVPPSAPAPPAQGKVYRLLGSSSTTPAAYLTHDELKRFLKLQPELYTRDNLRRFERRIDDIKTLAREAVKPLMRNFLELDLNYTTYTHADLLNRVTDLEAQLRRLHQNNSILPILPSPPPKSPPERQKQHKRKKEPKPFDPSRHHTRPIALKFAYLGGNYNGFEHHANNPTPLPTVEEALWRALRKTLLIFPDFAGRGEEEVVGVRARSCRPKVKAEVEEGGDGLEGRRTVDDGDGALSHDGDATEAPWDPIHDEIPYIQVLNRVLPPDIRILAWCPHPPLDFSARFSCKERRYRYFFTNPAYASAPGSDEGRLEIRRMELAAKKLEGLHDFRNMCKADASKQITNFERRIFHAGIHRHGPERCATGSRVEPELYYFEVRGSAFLWHQVRHMVAILFLVGQGYEQPEIVDHLLDVERCPGKPVYEMADDRPLVLWECIFPDAAQLSAQDHDGAHGDDGIARYVDTLQWIQAGESGGRDPSKSVIAGTDYGKYGPNGIVDSLWALWQKRKIDEVLADSLMNVVTQMGAASPMHPAPTGEKPSGAHEVSGCSDRLFDGSERPRTVGKYVQVMQRDMNDAPDVVNARYAVRKGLIPRCNGDALGGDAGE</sequence>
<feature type="domain" description="Pseudouridine synthase I TruA alpha/beta" evidence="3">
    <location>
        <begin position="761"/>
        <end position="879"/>
    </location>
</feature>
<dbReference type="EMBL" id="JAVRRR010000324">
    <property type="protein sequence ID" value="KAK5143346.1"/>
    <property type="molecule type" value="Genomic_DNA"/>
</dbReference>
<keyword evidence="5" id="KW-1185">Reference proteome</keyword>
<accession>A0ABR0L4G6</accession>
<dbReference type="Pfam" id="PF01416">
    <property type="entry name" value="PseudoU_synth_1"/>
    <property type="match status" value="1"/>
</dbReference>
<protein>
    <recommendedName>
        <fullName evidence="3">Pseudouridine synthase I TruA alpha/beta domain-containing protein</fullName>
    </recommendedName>
</protein>
<feature type="compositionally biased region" description="Polar residues" evidence="2">
    <location>
        <begin position="422"/>
        <end position="436"/>
    </location>
</feature>
<feature type="region of interest" description="Disordered" evidence="2">
    <location>
        <begin position="548"/>
        <end position="583"/>
    </location>
</feature>
<dbReference type="Gene3D" id="3.30.70.580">
    <property type="entry name" value="Pseudouridine synthase I, catalytic domain, N-terminal subdomain"/>
    <property type="match status" value="1"/>
</dbReference>
<dbReference type="InterPro" id="IPR020097">
    <property type="entry name" value="PsdUridine_synth_TruA_a/b_dom"/>
</dbReference>
<dbReference type="PANTHER" id="PTHR38119">
    <property type="entry name" value="BTB DOMAIN-CONTAINING PROTEIN-RELATED"/>
    <property type="match status" value="1"/>
</dbReference>
<feature type="compositionally biased region" description="Basic and acidic residues" evidence="2">
    <location>
        <begin position="664"/>
        <end position="682"/>
    </location>
</feature>
<dbReference type="Gene3D" id="3.30.70.660">
    <property type="entry name" value="Pseudouridine synthase I, catalytic domain, C-terminal subdomain"/>
    <property type="match status" value="1"/>
</dbReference>
<evidence type="ECO:0000259" key="3">
    <source>
        <dbReference type="Pfam" id="PF01416"/>
    </source>
</evidence>
<reference evidence="4 5" key="1">
    <citation type="submission" date="2023-08" db="EMBL/GenBank/DDBJ databases">
        <title>Black Yeasts Isolated from many extreme environments.</title>
        <authorList>
            <person name="Coleine C."/>
            <person name="Stajich J.E."/>
            <person name="Selbmann L."/>
        </authorList>
    </citation>
    <scope>NUCLEOTIDE SEQUENCE [LARGE SCALE GENOMIC DNA]</scope>
    <source>
        <strain evidence="4 5">CCFEE 5386</strain>
    </source>
</reference>